<sequence>MGDTCEQGAGTKKRLTCIERSKKPLRPYQEIVVRYLLNHRGVIVAHDVGAGKTLTAVTASQCLMEAYPNMITVVVTPVSLQENFKKTMDDYGISRDDDRYKFMTLDKFYTTYKSDDAKCMSNVFLIIDEAHNLRTFPKSGNDTTLSKASIAIKCSQTAKKVMLLTATPWYNSMGDILNLVSMVRGEEQDRMSAKSAKLKMMRLLKEGNEDKLRDYLSCVFSFHTRDVDDPNYPTLEEHDVHLVMNESQYEQYKAFEDEASDRLIDIEDEFAFYTGLRMASNAIVPNAKIEWIVNKMQELKDNNNNVLPQMVVYSTFLEYGMDVITNFCKKQHIEYGIISGDVTKYQRATIVNLFNTTKINLLIISNAGREGLDLKGGRVIVLLESLWNMAGEHQVTGRLVRFGSHAHLPLEERNVTAYHLMLVYPKPWDRKTNGDRFGVISPLDRNVSLERNKELFVEYIMNKKYAYRDAIEELAKETKLDPEHPHGILSKNDIIEYTRFVDTQLGADADTFMEKNTRLTYSDFGSRKADLLERGSADTILKNMSTDKNIGIQRMIAAATPLSIENNPEGCGLLPRFTSEDEVCIPHLEGTDVRELFDAESEIEPLHIYANAIPTKALYIAKNNRGTFFVKGTSFPEHVSALRRMGGSFAKGEDGVLQRERLRFEMAKREEVEQYIFATYSDYYRKEIVLRSWMYVRAKAILDICKFYKRAISLADIKRVMHVLFPFPIPKSTNTTFDHYDKLIYHTRIRLDDDAKDYIAMHINDHYEKYSTMPFEEYMRISTNTQCMIPMLAHATANLTAMEVSVLLAIKHVLAFFHEEFGDRGIETIIALILPEKDRHRLIDGVDELNLDVFEGSTDDMIKRSGGVVSSSTITEVLDLTPEEIVTVSYCIQNITAVASRNIDAELRVIVLMAEVPKVEIVPVKSIEMPASELIETNADIYSFVEDAILNILPVTGALTGKSKVIVKKWPIVVPSTVNVGKAHIGYSNGKYVINVYVQASAEDAPTELNSVHFERAMADLSVQLQTMEYSSKIRSIAIPKIARKDLYMDEIRKFVNTHRGVQVVIYNSIVKI</sequence>
<dbReference type="GO" id="GO:0005524">
    <property type="term" value="F:ATP binding"/>
    <property type="evidence" value="ECO:0007669"/>
    <property type="project" value="UniProtKB-KW"/>
</dbReference>
<feature type="domain" description="Helicase ATP-binding" evidence="5">
    <location>
        <begin position="33"/>
        <end position="186"/>
    </location>
</feature>
<name>A0A6C0LXN7_9ZZZZ</name>
<dbReference type="SMART" id="SM00487">
    <property type="entry name" value="DEXDc"/>
    <property type="match status" value="1"/>
</dbReference>
<dbReference type="CDD" id="cd18793">
    <property type="entry name" value="SF2_C_SNF"/>
    <property type="match status" value="1"/>
</dbReference>
<evidence type="ECO:0000259" key="5">
    <source>
        <dbReference type="PROSITE" id="PS51192"/>
    </source>
</evidence>
<evidence type="ECO:0000259" key="6">
    <source>
        <dbReference type="PROSITE" id="PS51194"/>
    </source>
</evidence>
<protein>
    <recommendedName>
        <fullName evidence="8">Helicase ATP-binding domain-containing protein</fullName>
    </recommendedName>
</protein>
<dbReference type="InterPro" id="IPR027417">
    <property type="entry name" value="P-loop_NTPase"/>
</dbReference>
<proteinExistence type="predicted"/>
<accession>A0A6C0LXN7</accession>
<dbReference type="PANTHER" id="PTHR45766:SF3">
    <property type="entry name" value="DNA ANNEALING HELICASE AND ENDONUCLEASE ZRANB3"/>
    <property type="match status" value="1"/>
</dbReference>
<dbReference type="PANTHER" id="PTHR45766">
    <property type="entry name" value="DNA ANNEALING HELICASE AND ENDONUCLEASE ZRANB3 FAMILY MEMBER"/>
    <property type="match status" value="1"/>
</dbReference>
<dbReference type="EMBL" id="MN740609">
    <property type="protein sequence ID" value="QHU35529.1"/>
    <property type="molecule type" value="Genomic_DNA"/>
</dbReference>
<reference evidence="7" key="1">
    <citation type="journal article" date="2020" name="Nature">
        <title>Giant virus diversity and host interactions through global metagenomics.</title>
        <authorList>
            <person name="Schulz F."/>
            <person name="Roux S."/>
            <person name="Paez-Espino D."/>
            <person name="Jungbluth S."/>
            <person name="Walsh D.A."/>
            <person name="Denef V.J."/>
            <person name="McMahon K.D."/>
            <person name="Konstantinidis K.T."/>
            <person name="Eloe-Fadrosh E.A."/>
            <person name="Kyrpides N.C."/>
            <person name="Woyke T."/>
        </authorList>
    </citation>
    <scope>NUCLEOTIDE SEQUENCE</scope>
    <source>
        <strain evidence="7">GVMAG-S-1029409-49</strain>
    </source>
</reference>
<dbReference type="SUPFAM" id="SSF52540">
    <property type="entry name" value="P-loop containing nucleoside triphosphate hydrolases"/>
    <property type="match status" value="2"/>
</dbReference>
<dbReference type="GO" id="GO:0016787">
    <property type="term" value="F:hydrolase activity"/>
    <property type="evidence" value="ECO:0007669"/>
    <property type="project" value="UniProtKB-KW"/>
</dbReference>
<feature type="domain" description="Helicase C-terminal" evidence="6">
    <location>
        <begin position="288"/>
        <end position="475"/>
    </location>
</feature>
<dbReference type="GO" id="GO:0004386">
    <property type="term" value="F:helicase activity"/>
    <property type="evidence" value="ECO:0007669"/>
    <property type="project" value="UniProtKB-KW"/>
</dbReference>
<dbReference type="InterPro" id="IPR001650">
    <property type="entry name" value="Helicase_C-like"/>
</dbReference>
<keyword evidence="2" id="KW-0378">Hydrolase</keyword>
<keyword evidence="1" id="KW-0547">Nucleotide-binding</keyword>
<evidence type="ECO:0000256" key="4">
    <source>
        <dbReference type="ARBA" id="ARBA00022840"/>
    </source>
</evidence>
<evidence type="ECO:0000256" key="2">
    <source>
        <dbReference type="ARBA" id="ARBA00022801"/>
    </source>
</evidence>
<evidence type="ECO:0000256" key="3">
    <source>
        <dbReference type="ARBA" id="ARBA00022806"/>
    </source>
</evidence>
<evidence type="ECO:0000256" key="1">
    <source>
        <dbReference type="ARBA" id="ARBA00022741"/>
    </source>
</evidence>
<evidence type="ECO:0008006" key="8">
    <source>
        <dbReference type="Google" id="ProtNLM"/>
    </source>
</evidence>
<dbReference type="SMART" id="SM00490">
    <property type="entry name" value="HELICc"/>
    <property type="match status" value="1"/>
</dbReference>
<keyword evidence="4" id="KW-0067">ATP-binding</keyword>
<dbReference type="GO" id="GO:0004520">
    <property type="term" value="F:DNA endonuclease activity"/>
    <property type="evidence" value="ECO:0007669"/>
    <property type="project" value="TreeGrafter"/>
</dbReference>
<dbReference type="Pfam" id="PF00176">
    <property type="entry name" value="SNF2-rel_dom"/>
    <property type="match status" value="1"/>
</dbReference>
<dbReference type="AlphaFoldDB" id="A0A6C0LXN7"/>
<dbReference type="PROSITE" id="PS51192">
    <property type="entry name" value="HELICASE_ATP_BIND_1"/>
    <property type="match status" value="1"/>
</dbReference>
<dbReference type="Gene3D" id="3.40.50.300">
    <property type="entry name" value="P-loop containing nucleotide triphosphate hydrolases"/>
    <property type="match status" value="2"/>
</dbReference>
<dbReference type="PROSITE" id="PS51194">
    <property type="entry name" value="HELICASE_CTER"/>
    <property type="match status" value="1"/>
</dbReference>
<dbReference type="GO" id="GO:0006281">
    <property type="term" value="P:DNA repair"/>
    <property type="evidence" value="ECO:0007669"/>
    <property type="project" value="TreeGrafter"/>
</dbReference>
<organism evidence="7">
    <name type="scientific">viral metagenome</name>
    <dbReference type="NCBI Taxonomy" id="1070528"/>
    <lineage>
        <taxon>unclassified sequences</taxon>
        <taxon>metagenomes</taxon>
        <taxon>organismal metagenomes</taxon>
    </lineage>
</organism>
<dbReference type="GO" id="GO:0043596">
    <property type="term" value="C:nuclear replication fork"/>
    <property type="evidence" value="ECO:0007669"/>
    <property type="project" value="TreeGrafter"/>
</dbReference>
<keyword evidence="3" id="KW-0347">Helicase</keyword>
<dbReference type="InterPro" id="IPR049730">
    <property type="entry name" value="SNF2/RAD54-like_C"/>
</dbReference>
<dbReference type="GO" id="GO:0031297">
    <property type="term" value="P:replication fork processing"/>
    <property type="evidence" value="ECO:0007669"/>
    <property type="project" value="TreeGrafter"/>
</dbReference>
<dbReference type="InterPro" id="IPR000330">
    <property type="entry name" value="SNF2_N"/>
</dbReference>
<evidence type="ECO:0000313" key="7">
    <source>
        <dbReference type="EMBL" id="QHU35529.1"/>
    </source>
</evidence>
<dbReference type="InterPro" id="IPR014001">
    <property type="entry name" value="Helicase_ATP-bd"/>
</dbReference>
<dbReference type="Pfam" id="PF00271">
    <property type="entry name" value="Helicase_C"/>
    <property type="match status" value="1"/>
</dbReference>